<dbReference type="EMBL" id="JACRTC010000001">
    <property type="protein sequence ID" value="MBC8569465.1"/>
    <property type="molecule type" value="Genomic_DNA"/>
</dbReference>
<evidence type="ECO:0000313" key="2">
    <source>
        <dbReference type="Proteomes" id="UP000660861"/>
    </source>
</evidence>
<keyword evidence="2" id="KW-1185">Reference proteome</keyword>
<dbReference type="CDD" id="cd09023">
    <property type="entry name" value="Aldose_epim_Ec_c4013"/>
    <property type="match status" value="1"/>
</dbReference>
<dbReference type="InterPro" id="IPR014718">
    <property type="entry name" value="GH-type_carb-bd"/>
</dbReference>
<reference evidence="1" key="1">
    <citation type="submission" date="2020-08" db="EMBL/GenBank/DDBJ databases">
        <title>Genome public.</title>
        <authorList>
            <person name="Liu C."/>
            <person name="Sun Q."/>
        </authorList>
    </citation>
    <scope>NUCLEOTIDE SEQUENCE</scope>
    <source>
        <strain evidence="1">NSJ-54</strain>
    </source>
</reference>
<name>A0A926E7U8_9FIRM</name>
<comment type="caution">
    <text evidence="1">The sequence shown here is derived from an EMBL/GenBank/DDBJ whole genome shotgun (WGS) entry which is preliminary data.</text>
</comment>
<organism evidence="1 2">
    <name type="scientific">Zongyangia hominis</name>
    <dbReference type="NCBI Taxonomy" id="2763677"/>
    <lineage>
        <taxon>Bacteria</taxon>
        <taxon>Bacillati</taxon>
        <taxon>Bacillota</taxon>
        <taxon>Clostridia</taxon>
        <taxon>Eubacteriales</taxon>
        <taxon>Oscillospiraceae</taxon>
        <taxon>Zongyangia</taxon>
    </lineage>
</organism>
<dbReference type="RefSeq" id="WP_262396563.1">
    <property type="nucleotide sequence ID" value="NZ_JACRTC010000001.1"/>
</dbReference>
<sequence length="350" mass="38868">MSFQEKKKYLGHMSQLFDVRTYRLCGGRMDGVKATSVKMDTGLEFTVFADRCMDPYYLSYRGRNLSYIGPVGVVSPAYFLERDLDFLYGFTAGSLSTCGLSNIGSPSENDSEILGLHGRLSHTPAEDYGVWVDEDAAGNPTVVMKGRMREAKQGLKNLVMTREIRAAYGGKTITISDTFQNAGFTASPFMLLYHCNFGYPLLSENAQLLIPSANVRPRTDFAAQALESWSTFEAPIDGIEERCYYHDLKTDADGNTMVGVYNDDIGMGLSVRFNKKVLDHLVQWKNPASGCYALGLEPCNCEIDTRAKAKADGNIKYLQPGEKVRNTLIYEVIDGEKDLEAVKAFQSSLK</sequence>
<protein>
    <submittedName>
        <fullName evidence="1">Aldose 1-epimerase family protein</fullName>
    </submittedName>
</protein>
<dbReference type="AlphaFoldDB" id="A0A926E7U8"/>
<dbReference type="GO" id="GO:0030246">
    <property type="term" value="F:carbohydrate binding"/>
    <property type="evidence" value="ECO:0007669"/>
    <property type="project" value="InterPro"/>
</dbReference>
<dbReference type="InterPro" id="IPR027839">
    <property type="entry name" value="DUF4432"/>
</dbReference>
<accession>A0A926E7U8</accession>
<dbReference type="Pfam" id="PF14486">
    <property type="entry name" value="DUF4432"/>
    <property type="match status" value="1"/>
</dbReference>
<gene>
    <name evidence="1" type="ORF">H8709_01290</name>
</gene>
<evidence type="ECO:0000313" key="1">
    <source>
        <dbReference type="EMBL" id="MBC8569465.1"/>
    </source>
</evidence>
<dbReference type="Gene3D" id="2.70.98.10">
    <property type="match status" value="1"/>
</dbReference>
<dbReference type="Proteomes" id="UP000660861">
    <property type="component" value="Unassembled WGS sequence"/>
</dbReference>
<proteinExistence type="predicted"/>